<evidence type="ECO:0000256" key="14">
    <source>
        <dbReference type="ARBA" id="ARBA00043744"/>
    </source>
</evidence>
<keyword evidence="10" id="KW-0443">Lipid metabolism</keyword>
<proteinExistence type="inferred from homology"/>
<dbReference type="RefSeq" id="XP_007512881.1">
    <property type="nucleotide sequence ID" value="XM_007512819.1"/>
</dbReference>
<feature type="compositionally biased region" description="Low complexity" evidence="16">
    <location>
        <begin position="285"/>
        <end position="298"/>
    </location>
</feature>
<feature type="disulfide bond" evidence="15">
    <location>
        <begin position="200"/>
        <end position="209"/>
    </location>
</feature>
<evidence type="ECO:0000256" key="15">
    <source>
        <dbReference type="PROSITE-ProRule" id="PRU00076"/>
    </source>
</evidence>
<feature type="region of interest" description="Disordered" evidence="16">
    <location>
        <begin position="102"/>
        <end position="147"/>
    </location>
</feature>
<evidence type="ECO:0000313" key="18">
    <source>
        <dbReference type="EMBL" id="CCO16439.1"/>
    </source>
</evidence>
<dbReference type="Pfam" id="PF00777">
    <property type="entry name" value="Glyco_transf_29"/>
    <property type="match status" value="1"/>
</dbReference>
<dbReference type="Gene3D" id="2.10.25.10">
    <property type="entry name" value="Laminin"/>
    <property type="match status" value="1"/>
</dbReference>
<evidence type="ECO:0000256" key="2">
    <source>
        <dbReference type="ARBA" id="ARBA00006003"/>
    </source>
</evidence>
<organism evidence="18 19">
    <name type="scientific">Bathycoccus prasinos</name>
    <dbReference type="NCBI Taxonomy" id="41875"/>
    <lineage>
        <taxon>Eukaryota</taxon>
        <taxon>Viridiplantae</taxon>
        <taxon>Chlorophyta</taxon>
        <taxon>Mamiellophyceae</taxon>
        <taxon>Mamiellales</taxon>
        <taxon>Bathycoccaceae</taxon>
        <taxon>Bathycoccus</taxon>
    </lineage>
</organism>
<evidence type="ECO:0000256" key="10">
    <source>
        <dbReference type="ARBA" id="ARBA00023098"/>
    </source>
</evidence>
<dbReference type="KEGG" id="bpg:Bathy05g03940"/>
<feature type="region of interest" description="Disordered" evidence="16">
    <location>
        <begin position="476"/>
        <end position="497"/>
    </location>
</feature>
<keyword evidence="11" id="KW-0472">Membrane</keyword>
<feature type="domain" description="EGF-like" evidence="17">
    <location>
        <begin position="175"/>
        <end position="210"/>
    </location>
</feature>
<dbReference type="PANTHER" id="PTHR45906">
    <property type="entry name" value="ALPHA-N-ACETYL-NEURAMINYL-2,3-BETA-GALACTOSYL-1, 3-N-ACETYL-GALACTOSAMINIDE ALPHA-2,6-SIALYLTRANSFERASE-LIKE"/>
    <property type="match status" value="1"/>
</dbReference>
<sequence>MTDFDPDREKLLHFLQVGGGGGQYRRRNHHQHQQPSRAGTTRRGKKKKKSFFCCLNGWWCLKRALGTRTTTTQKVLLFAPMVWFAVSVLSLARFKTSSEGERSDGVAKTLLTTRGASERGERRQHRPQNHNPHKMRSNEENERVVKSSFAHEKAPIPILTFESDEKMRAEREREEATSAQNRHPCLNNGVYKVETDECVCHGGWKGENCDRAICEQVNCVHGRCVKPDVCECFPGFSTFDCSKDFIRDESGMLLDHLQVRLHTTSIGLSKKDPAEAIELVQRWGSSGSSSSSSSSSSRSKSENEVDGPWLAREDALGNRVLKTDQNPHNKLFLSCAVVGNSFHLEKVDGLAEVVDEHEAVIRLDAAPTAGRFASMVGTKTTVRVLSDAFLEEALKNPSKYAKLFTSANAASNSGNWETKGLLWEPNSVSKLRQARRAFPELDVQFASPEILYPAKTIFNEVYDRLNAETKEHIEKDLFGSGGNKGEDESNGGGRGGGGGGGGVGYSFFSSSKSSPAATNKSELKPTLSNAFFAVFLSLQMCVNVNVYGIDPPHEFLHDDDHDETDSYFDTLSGGSGLGVSPASKTYESLLLRLFHDRRLTTSCDGFNHMQKCVSFTPRGRKGVIAHQVIHW</sequence>
<comment type="subcellular location">
    <subcellularLocation>
        <location evidence="1">Golgi apparatus membrane</location>
        <topology evidence="1">Single-pass type II membrane protein</topology>
    </subcellularLocation>
</comment>
<dbReference type="AlphaFoldDB" id="K8EER8"/>
<gene>
    <name evidence="18" type="ORF">Bathy05g03940</name>
</gene>
<keyword evidence="7" id="KW-0730">Sialic acid</keyword>
<keyword evidence="5" id="KW-0812">Transmembrane</keyword>
<dbReference type="Proteomes" id="UP000198341">
    <property type="component" value="Chromosome 5"/>
</dbReference>
<dbReference type="PROSITE" id="PS00022">
    <property type="entry name" value="EGF_1"/>
    <property type="match status" value="1"/>
</dbReference>
<dbReference type="GO" id="GO:0001665">
    <property type="term" value="F:alpha-N-acetylgalactosaminide alpha-2,6-sialyltransferase activity"/>
    <property type="evidence" value="ECO:0007669"/>
    <property type="project" value="TreeGrafter"/>
</dbReference>
<dbReference type="PROSITE" id="PS01186">
    <property type="entry name" value="EGF_2"/>
    <property type="match status" value="1"/>
</dbReference>
<dbReference type="Gene3D" id="3.90.1480.20">
    <property type="entry name" value="Glycosyl transferase family 29"/>
    <property type="match status" value="1"/>
</dbReference>
<dbReference type="GeneID" id="19015897"/>
<evidence type="ECO:0000256" key="12">
    <source>
        <dbReference type="ARBA" id="ARBA00023157"/>
    </source>
</evidence>
<reference evidence="18 19" key="1">
    <citation type="submission" date="2011-10" db="EMBL/GenBank/DDBJ databases">
        <authorList>
            <person name="Genoscope - CEA"/>
        </authorList>
    </citation>
    <scope>NUCLEOTIDE SEQUENCE [LARGE SCALE GENOMIC DNA]</scope>
    <source>
        <strain evidence="18 19">RCC 1105</strain>
    </source>
</reference>
<keyword evidence="3" id="KW-0328">Glycosyltransferase</keyword>
<keyword evidence="13" id="KW-0325">Glycoprotein</keyword>
<name>K8EER8_9CHLO</name>
<feature type="region of interest" description="Disordered" evidence="16">
    <location>
        <begin position="21"/>
        <end position="44"/>
    </location>
</feature>
<feature type="region of interest" description="Disordered" evidence="16">
    <location>
        <begin position="282"/>
        <end position="308"/>
    </location>
</feature>
<evidence type="ECO:0000256" key="4">
    <source>
        <dbReference type="ARBA" id="ARBA00022679"/>
    </source>
</evidence>
<evidence type="ECO:0000313" key="19">
    <source>
        <dbReference type="Proteomes" id="UP000198341"/>
    </source>
</evidence>
<dbReference type="OrthoDB" id="409374at2759"/>
<evidence type="ECO:0000256" key="7">
    <source>
        <dbReference type="ARBA" id="ARBA00022981"/>
    </source>
</evidence>
<dbReference type="PROSITE" id="PS50026">
    <property type="entry name" value="EGF_3"/>
    <property type="match status" value="1"/>
</dbReference>
<protein>
    <submittedName>
        <fullName evidence="18">Novel protein containing EGF-like domains</fullName>
    </submittedName>
</protein>
<dbReference type="EMBL" id="FO082274">
    <property type="protein sequence ID" value="CCO16439.1"/>
    <property type="molecule type" value="Genomic_DNA"/>
</dbReference>
<dbReference type="PANTHER" id="PTHR45906:SF1">
    <property type="entry name" value="ALPHA-N-ACETYL-NEURAMINYL-2,3-BETA-GALACTOSYL-1, 3-N-ACETYL-GALACTOSAMINIDE ALPHA-2,6-SIALYLTRANSFERASE-LIKE"/>
    <property type="match status" value="1"/>
</dbReference>
<keyword evidence="9" id="KW-0333">Golgi apparatus</keyword>
<keyword evidence="15" id="KW-0245">EGF-like domain</keyword>
<keyword evidence="19" id="KW-1185">Reference proteome</keyword>
<feature type="compositionally biased region" description="Basic and acidic residues" evidence="16">
    <location>
        <begin position="136"/>
        <end position="147"/>
    </location>
</feature>
<evidence type="ECO:0000256" key="11">
    <source>
        <dbReference type="ARBA" id="ARBA00023136"/>
    </source>
</evidence>
<dbReference type="GO" id="GO:0001574">
    <property type="term" value="P:ganglioside biosynthetic process"/>
    <property type="evidence" value="ECO:0007669"/>
    <property type="project" value="TreeGrafter"/>
</dbReference>
<evidence type="ECO:0000256" key="9">
    <source>
        <dbReference type="ARBA" id="ARBA00023034"/>
    </source>
</evidence>
<keyword evidence="12 15" id="KW-1015">Disulfide bond</keyword>
<evidence type="ECO:0000256" key="1">
    <source>
        <dbReference type="ARBA" id="ARBA00004323"/>
    </source>
</evidence>
<evidence type="ECO:0000256" key="13">
    <source>
        <dbReference type="ARBA" id="ARBA00023180"/>
    </source>
</evidence>
<dbReference type="GO" id="GO:0000139">
    <property type="term" value="C:Golgi membrane"/>
    <property type="evidence" value="ECO:0007669"/>
    <property type="project" value="UniProtKB-SubCell"/>
</dbReference>
<keyword evidence="4" id="KW-0808">Transferase</keyword>
<feature type="compositionally biased region" description="Basic residues" evidence="16">
    <location>
        <begin position="122"/>
        <end position="135"/>
    </location>
</feature>
<evidence type="ECO:0000256" key="5">
    <source>
        <dbReference type="ARBA" id="ARBA00022692"/>
    </source>
</evidence>
<comment type="similarity">
    <text evidence="2">Belongs to the glycosyltransferase 29 family.</text>
</comment>
<comment type="catalytic activity">
    <reaction evidence="14">
        <text>a ganglioside GM1b (d18:1(4E)) + CMP-N-acetyl-beta-neuraminate = a ganglioside GD1alpha (d18:1(4E)) + CMP + H(+)</text>
        <dbReference type="Rhea" id="RHEA:41968"/>
        <dbReference type="ChEBI" id="CHEBI:15378"/>
        <dbReference type="ChEBI" id="CHEBI:57812"/>
        <dbReference type="ChEBI" id="CHEBI:60377"/>
        <dbReference type="ChEBI" id="CHEBI:78568"/>
        <dbReference type="ChEBI" id="CHEBI:78569"/>
    </reaction>
    <physiologicalReaction direction="left-to-right" evidence="14">
        <dbReference type="Rhea" id="RHEA:41969"/>
    </physiologicalReaction>
</comment>
<evidence type="ECO:0000256" key="8">
    <source>
        <dbReference type="ARBA" id="ARBA00022989"/>
    </source>
</evidence>
<accession>K8EER8</accession>
<dbReference type="InterPro" id="IPR000742">
    <property type="entry name" value="EGF"/>
</dbReference>
<evidence type="ECO:0000256" key="16">
    <source>
        <dbReference type="SAM" id="MobiDB-lite"/>
    </source>
</evidence>
<dbReference type="InterPro" id="IPR001675">
    <property type="entry name" value="Glyco_trans_29"/>
</dbReference>
<keyword evidence="6" id="KW-0735">Signal-anchor</keyword>
<evidence type="ECO:0000256" key="6">
    <source>
        <dbReference type="ARBA" id="ARBA00022968"/>
    </source>
</evidence>
<evidence type="ECO:0000256" key="3">
    <source>
        <dbReference type="ARBA" id="ARBA00022676"/>
    </source>
</evidence>
<keyword evidence="8" id="KW-1133">Transmembrane helix</keyword>
<dbReference type="InterPro" id="IPR038578">
    <property type="entry name" value="GT29-like_sf"/>
</dbReference>
<evidence type="ECO:0000259" key="17">
    <source>
        <dbReference type="PROSITE" id="PS50026"/>
    </source>
</evidence>
<comment type="caution">
    <text evidence="15">Lacks conserved residue(s) required for the propagation of feature annotation.</text>
</comment>